<evidence type="ECO:0000256" key="3">
    <source>
        <dbReference type="ARBA" id="ARBA00040296"/>
    </source>
</evidence>
<dbReference type="InterPro" id="IPR051164">
    <property type="entry name" value="NmrA-like_oxidored"/>
</dbReference>
<evidence type="ECO:0000313" key="7">
    <source>
        <dbReference type="Proteomes" id="UP000663832"/>
    </source>
</evidence>
<evidence type="ECO:0000313" key="5">
    <source>
        <dbReference type="EMBL" id="CAF1208567.1"/>
    </source>
</evidence>
<dbReference type="OrthoDB" id="300709at2759"/>
<evidence type="ECO:0000259" key="4">
    <source>
        <dbReference type="Pfam" id="PF05368"/>
    </source>
</evidence>
<dbReference type="PANTHER" id="PTHR42748:SF7">
    <property type="entry name" value="NMRA LIKE REDOX SENSOR 1-RELATED"/>
    <property type="match status" value="1"/>
</dbReference>
<feature type="domain" description="NmrA-like" evidence="4">
    <location>
        <begin position="122"/>
        <end position="266"/>
    </location>
</feature>
<name>A0A814X0G0_9BILA</name>
<dbReference type="AlphaFoldDB" id="A0A814X0G0"/>
<keyword evidence="2" id="KW-0521">NADP</keyword>
<dbReference type="Gene3D" id="3.40.50.720">
    <property type="entry name" value="NAD(P)-binding Rossmann-like Domain"/>
    <property type="match status" value="2"/>
</dbReference>
<dbReference type="EMBL" id="CAJNOM010000526">
    <property type="protein sequence ID" value="CAF1485386.1"/>
    <property type="molecule type" value="Genomic_DNA"/>
</dbReference>
<comment type="caution">
    <text evidence="5">The sequence shown here is derived from an EMBL/GenBank/DDBJ whole genome shotgun (WGS) entry which is preliminary data.</text>
</comment>
<reference evidence="5" key="1">
    <citation type="submission" date="2021-02" db="EMBL/GenBank/DDBJ databases">
        <authorList>
            <person name="Nowell W R."/>
        </authorList>
    </citation>
    <scope>NUCLEOTIDE SEQUENCE</scope>
</reference>
<dbReference type="EMBL" id="CAJNOI010000248">
    <property type="protein sequence ID" value="CAF1208567.1"/>
    <property type="molecule type" value="Genomic_DNA"/>
</dbReference>
<sequence>MVDARLITVVGATGAQGSAVVRALVETGKYKIRGLTRDSSSEKAQILKRLSDNIDMVTCDITKSDDVERAFKDSWAIFAVTDPWTNPNQLELEKQQGYIMADIVSRYHYKKCRSLKTIYVELAMYMQNWRNAGKLPKIDDGTVIFAAPIDEKVQLHLVDIDDIGPIVREILADPDKFVGQDICVCGDEISLENLSKIFTKVTGIPAISKTLTEEEFRTITKQLPKTAQDNIFGMHKWIEEYGYYGKDKDWTNGQKLTKLNTFEQWLRKTGWEGK</sequence>
<proteinExistence type="inferred from homology"/>
<gene>
    <name evidence="5" type="ORF">BJG266_LOCUS27313</name>
    <name evidence="6" type="ORF">QVE165_LOCUS42516</name>
</gene>
<accession>A0A814X0G0</accession>
<dbReference type="Proteomes" id="UP000663877">
    <property type="component" value="Unassembled WGS sequence"/>
</dbReference>
<dbReference type="Proteomes" id="UP000663832">
    <property type="component" value="Unassembled WGS sequence"/>
</dbReference>
<protein>
    <recommendedName>
        <fullName evidence="3">NmrA-like family domain-containing protein 1</fullName>
    </recommendedName>
</protein>
<dbReference type="InterPro" id="IPR036291">
    <property type="entry name" value="NAD(P)-bd_dom_sf"/>
</dbReference>
<evidence type="ECO:0000256" key="1">
    <source>
        <dbReference type="ARBA" id="ARBA00006328"/>
    </source>
</evidence>
<dbReference type="Pfam" id="PF05368">
    <property type="entry name" value="NmrA"/>
    <property type="match status" value="2"/>
</dbReference>
<comment type="similarity">
    <text evidence="1">Belongs to the NmrA-type oxidoreductase family.</text>
</comment>
<evidence type="ECO:0000313" key="8">
    <source>
        <dbReference type="Proteomes" id="UP000663877"/>
    </source>
</evidence>
<evidence type="ECO:0000256" key="2">
    <source>
        <dbReference type="ARBA" id="ARBA00022857"/>
    </source>
</evidence>
<dbReference type="SUPFAM" id="SSF51735">
    <property type="entry name" value="NAD(P)-binding Rossmann-fold domains"/>
    <property type="match status" value="1"/>
</dbReference>
<dbReference type="PANTHER" id="PTHR42748">
    <property type="entry name" value="NITROGEN METABOLITE REPRESSION PROTEIN NMRA FAMILY MEMBER"/>
    <property type="match status" value="1"/>
</dbReference>
<feature type="domain" description="NmrA-like" evidence="4">
    <location>
        <begin position="5"/>
        <end position="103"/>
    </location>
</feature>
<keyword evidence="7" id="KW-1185">Reference proteome</keyword>
<dbReference type="InterPro" id="IPR008030">
    <property type="entry name" value="NmrA-like"/>
</dbReference>
<evidence type="ECO:0000313" key="6">
    <source>
        <dbReference type="EMBL" id="CAF1485386.1"/>
    </source>
</evidence>
<organism evidence="5 8">
    <name type="scientific">Adineta steineri</name>
    <dbReference type="NCBI Taxonomy" id="433720"/>
    <lineage>
        <taxon>Eukaryota</taxon>
        <taxon>Metazoa</taxon>
        <taxon>Spiralia</taxon>
        <taxon>Gnathifera</taxon>
        <taxon>Rotifera</taxon>
        <taxon>Eurotatoria</taxon>
        <taxon>Bdelloidea</taxon>
        <taxon>Adinetida</taxon>
        <taxon>Adinetidae</taxon>
        <taxon>Adineta</taxon>
    </lineage>
</organism>